<evidence type="ECO:0000256" key="1">
    <source>
        <dbReference type="SAM" id="Phobius"/>
    </source>
</evidence>
<reference evidence="2 3" key="1">
    <citation type="submission" date="2024-01" db="EMBL/GenBank/DDBJ databases">
        <title>Hyphobacterium bacterium isolated from marine sediment.</title>
        <authorList>
            <person name="Zhao S."/>
        </authorList>
    </citation>
    <scope>NUCLEOTIDE SEQUENCE [LARGE SCALE GENOMIC DNA]</scope>
    <source>
        <strain evidence="3">HN65</strain>
    </source>
</reference>
<gene>
    <name evidence="2" type="ORF">V0U79_13245</name>
</gene>
<dbReference type="RefSeq" id="WP_330199987.1">
    <property type="nucleotide sequence ID" value="NZ_JAZDRP010000011.1"/>
</dbReference>
<feature type="transmembrane region" description="Helical" evidence="1">
    <location>
        <begin position="82"/>
        <end position="101"/>
    </location>
</feature>
<name>A0ABU7LUN4_9PROT</name>
<keyword evidence="1" id="KW-0472">Membrane</keyword>
<sequence length="143" mass="15043">MTHRTKSLLDVSGASLSVVCLLHCLALPTAAVAAPALAPELAERMSLVDGRAHLILFLIAAPVTVLAFFWGEKAMRAGKWTMGVAGTGLALMLAGASHLIAQPGETVLTVTGVSLLIAAHIANWHRRQSEGHDHARECGMCED</sequence>
<dbReference type="Pfam" id="PF03203">
    <property type="entry name" value="MerC"/>
    <property type="match status" value="1"/>
</dbReference>
<feature type="transmembrane region" description="Helical" evidence="1">
    <location>
        <begin position="107"/>
        <end position="124"/>
    </location>
</feature>
<organism evidence="2 3">
    <name type="scientific">Hyphobacterium lacteum</name>
    <dbReference type="NCBI Taxonomy" id="3116575"/>
    <lineage>
        <taxon>Bacteria</taxon>
        <taxon>Pseudomonadati</taxon>
        <taxon>Pseudomonadota</taxon>
        <taxon>Alphaproteobacteria</taxon>
        <taxon>Maricaulales</taxon>
        <taxon>Maricaulaceae</taxon>
        <taxon>Hyphobacterium</taxon>
    </lineage>
</organism>
<keyword evidence="1" id="KW-0812">Transmembrane</keyword>
<keyword evidence="1" id="KW-1133">Transmembrane helix</keyword>
<comment type="caution">
    <text evidence="2">The sequence shown here is derived from an EMBL/GenBank/DDBJ whole genome shotgun (WGS) entry which is preliminary data.</text>
</comment>
<accession>A0ABU7LUN4</accession>
<dbReference type="Proteomes" id="UP001354971">
    <property type="component" value="Unassembled WGS sequence"/>
</dbReference>
<feature type="transmembrane region" description="Helical" evidence="1">
    <location>
        <begin position="52"/>
        <end position="70"/>
    </location>
</feature>
<dbReference type="InterPro" id="IPR004891">
    <property type="entry name" value="Mercury-R_MerC"/>
</dbReference>
<keyword evidence="3" id="KW-1185">Reference proteome</keyword>
<dbReference type="EMBL" id="JAZDRP010000011">
    <property type="protein sequence ID" value="MEE2527326.1"/>
    <property type="molecule type" value="Genomic_DNA"/>
</dbReference>
<evidence type="ECO:0000313" key="2">
    <source>
        <dbReference type="EMBL" id="MEE2527326.1"/>
    </source>
</evidence>
<protein>
    <submittedName>
        <fullName evidence="2">MerC domain-containing protein</fullName>
    </submittedName>
</protein>
<evidence type="ECO:0000313" key="3">
    <source>
        <dbReference type="Proteomes" id="UP001354971"/>
    </source>
</evidence>
<proteinExistence type="predicted"/>